<dbReference type="AlphaFoldDB" id="A0A938XRX8"/>
<organism evidence="1 2">
    <name type="scientific">Halanaerobacter jeridensis</name>
    <dbReference type="NCBI Taxonomy" id="706427"/>
    <lineage>
        <taxon>Bacteria</taxon>
        <taxon>Bacillati</taxon>
        <taxon>Bacillota</taxon>
        <taxon>Clostridia</taxon>
        <taxon>Halanaerobiales</taxon>
        <taxon>Halobacteroidaceae</taxon>
        <taxon>Halanaerobacter</taxon>
    </lineage>
</organism>
<proteinExistence type="predicted"/>
<dbReference type="Gene3D" id="3.10.105.10">
    <property type="entry name" value="Dipeptide-binding Protein, Domain 3"/>
    <property type="match status" value="1"/>
</dbReference>
<dbReference type="Proteomes" id="UP000774000">
    <property type="component" value="Unassembled WGS sequence"/>
</dbReference>
<gene>
    <name evidence="1" type="ORF">JOC47_001203</name>
</gene>
<protein>
    <submittedName>
        <fullName evidence="1">ABC-type transport system substrate-binding protein</fullName>
    </submittedName>
</protein>
<accession>A0A938XRX8</accession>
<keyword evidence="2" id="KW-1185">Reference proteome</keyword>
<name>A0A938XRX8_9FIRM</name>
<dbReference type="SUPFAM" id="SSF53850">
    <property type="entry name" value="Periplasmic binding protein-like II"/>
    <property type="match status" value="1"/>
</dbReference>
<dbReference type="RefSeq" id="WP_204701140.1">
    <property type="nucleotide sequence ID" value="NZ_JAFBDQ010000005.1"/>
</dbReference>
<comment type="caution">
    <text evidence="1">The sequence shown here is derived from an EMBL/GenBank/DDBJ whole genome shotgun (WGS) entry which is preliminary data.</text>
</comment>
<sequence length="69" mass="7957">MFKKGVQATSVEQRKKYYDQWQEIVADKVPVIYTVAPNAIYGVRDRVKNTEVSAYGGVSWNAEKIYIKQ</sequence>
<reference evidence="1" key="1">
    <citation type="submission" date="2021-01" db="EMBL/GenBank/DDBJ databases">
        <title>Genomic Encyclopedia of Type Strains, Phase IV (KMG-IV): sequencing the most valuable type-strain genomes for metagenomic binning, comparative biology and taxonomic classification.</title>
        <authorList>
            <person name="Goeker M."/>
        </authorList>
    </citation>
    <scope>NUCLEOTIDE SEQUENCE</scope>
    <source>
        <strain evidence="1">DSM 23230</strain>
    </source>
</reference>
<dbReference type="Gene3D" id="3.40.190.10">
    <property type="entry name" value="Periplasmic binding protein-like II"/>
    <property type="match status" value="1"/>
</dbReference>
<dbReference type="EMBL" id="JAFBDQ010000005">
    <property type="protein sequence ID" value="MBM7556360.1"/>
    <property type="molecule type" value="Genomic_DNA"/>
</dbReference>
<evidence type="ECO:0000313" key="1">
    <source>
        <dbReference type="EMBL" id="MBM7556360.1"/>
    </source>
</evidence>
<evidence type="ECO:0000313" key="2">
    <source>
        <dbReference type="Proteomes" id="UP000774000"/>
    </source>
</evidence>